<dbReference type="PANTHER" id="PTHR43540">
    <property type="entry name" value="PEROXYUREIDOACRYLATE/UREIDOACRYLATE AMIDOHYDROLASE-RELATED"/>
    <property type="match status" value="1"/>
</dbReference>
<dbReference type="InterPro" id="IPR000868">
    <property type="entry name" value="Isochorismatase-like_dom"/>
</dbReference>
<name>A0A6A4GY07_9AGAR</name>
<dbReference type="PANTHER" id="PTHR43540:SF1">
    <property type="entry name" value="ISOCHORISMATASE HYDROLASE"/>
    <property type="match status" value="1"/>
</dbReference>
<evidence type="ECO:0000313" key="4">
    <source>
        <dbReference type="EMBL" id="KAE9390621.1"/>
    </source>
</evidence>
<keyword evidence="2" id="KW-0378">Hydrolase</keyword>
<dbReference type="SUPFAM" id="SSF52499">
    <property type="entry name" value="Isochorismatase-like hydrolases"/>
    <property type="match status" value="1"/>
</dbReference>
<dbReference type="Gene3D" id="3.40.50.850">
    <property type="entry name" value="Isochorismatase-like"/>
    <property type="match status" value="1"/>
</dbReference>
<keyword evidence="5" id="KW-1185">Reference proteome</keyword>
<dbReference type="Pfam" id="PF00857">
    <property type="entry name" value="Isochorismatase"/>
    <property type="match status" value="1"/>
</dbReference>
<sequence>MPADISYLPPNNSCLELLRTLKLGHTRALRMPSPHVCHSEDLLFHTMTTLAKRVLLLLDVQVANLADPPKGVPAAALLRNNISSVLTIARSAKPPPLIIHVRNCGDQGDADEAHAPGWQLLLSPLPHEPVVDKLKNNAFAGTKLAEMIAPDAEIVVVGLGSDFSVRATCSVALGRGNDVILIRGAHGTFDRVEVLHGGGITPSARIEAEVEDELEEAGVLRVGYERCARNLYGSIASERRP</sequence>
<gene>
    <name evidence="4" type="ORF">BT96DRAFT_967747</name>
</gene>
<proteinExistence type="inferred from homology"/>
<feature type="domain" description="Isochorismatase-like" evidence="3">
    <location>
        <begin position="54"/>
        <end position="191"/>
    </location>
</feature>
<evidence type="ECO:0000259" key="3">
    <source>
        <dbReference type="Pfam" id="PF00857"/>
    </source>
</evidence>
<reference evidence="4" key="1">
    <citation type="journal article" date="2019" name="Environ. Microbiol.">
        <title>Fungal ecological strategies reflected in gene transcription - a case study of two litter decomposers.</title>
        <authorList>
            <person name="Barbi F."/>
            <person name="Kohler A."/>
            <person name="Barry K."/>
            <person name="Baskaran P."/>
            <person name="Daum C."/>
            <person name="Fauchery L."/>
            <person name="Ihrmark K."/>
            <person name="Kuo A."/>
            <person name="LaButti K."/>
            <person name="Lipzen A."/>
            <person name="Morin E."/>
            <person name="Grigoriev I.V."/>
            <person name="Henrissat B."/>
            <person name="Lindahl B."/>
            <person name="Martin F."/>
        </authorList>
    </citation>
    <scope>NUCLEOTIDE SEQUENCE</scope>
    <source>
        <strain evidence="4">JB14</strain>
    </source>
</reference>
<organism evidence="4 5">
    <name type="scientific">Gymnopus androsaceus JB14</name>
    <dbReference type="NCBI Taxonomy" id="1447944"/>
    <lineage>
        <taxon>Eukaryota</taxon>
        <taxon>Fungi</taxon>
        <taxon>Dikarya</taxon>
        <taxon>Basidiomycota</taxon>
        <taxon>Agaricomycotina</taxon>
        <taxon>Agaricomycetes</taxon>
        <taxon>Agaricomycetidae</taxon>
        <taxon>Agaricales</taxon>
        <taxon>Marasmiineae</taxon>
        <taxon>Omphalotaceae</taxon>
        <taxon>Gymnopus</taxon>
    </lineage>
</organism>
<dbReference type="EMBL" id="ML769652">
    <property type="protein sequence ID" value="KAE9390621.1"/>
    <property type="molecule type" value="Genomic_DNA"/>
</dbReference>
<dbReference type="InterPro" id="IPR036380">
    <property type="entry name" value="Isochorismatase-like_sf"/>
</dbReference>
<dbReference type="Proteomes" id="UP000799118">
    <property type="component" value="Unassembled WGS sequence"/>
</dbReference>
<evidence type="ECO:0000256" key="2">
    <source>
        <dbReference type="ARBA" id="ARBA00022801"/>
    </source>
</evidence>
<dbReference type="AlphaFoldDB" id="A0A6A4GY07"/>
<evidence type="ECO:0000313" key="5">
    <source>
        <dbReference type="Proteomes" id="UP000799118"/>
    </source>
</evidence>
<dbReference type="OrthoDB" id="167809at2759"/>
<comment type="similarity">
    <text evidence="1">Belongs to the isochorismatase family.</text>
</comment>
<dbReference type="GO" id="GO:0016787">
    <property type="term" value="F:hydrolase activity"/>
    <property type="evidence" value="ECO:0007669"/>
    <property type="project" value="UniProtKB-KW"/>
</dbReference>
<evidence type="ECO:0000256" key="1">
    <source>
        <dbReference type="ARBA" id="ARBA00006336"/>
    </source>
</evidence>
<accession>A0A6A4GY07</accession>
<protein>
    <recommendedName>
        <fullName evidence="3">Isochorismatase-like domain-containing protein</fullName>
    </recommendedName>
</protein>
<dbReference type="InterPro" id="IPR050272">
    <property type="entry name" value="Isochorismatase-like_hydrls"/>
</dbReference>